<evidence type="ECO:0000259" key="5">
    <source>
        <dbReference type="Pfam" id="PF00593"/>
    </source>
</evidence>
<dbReference type="PANTHER" id="PTHR30069:SF41">
    <property type="entry name" value="HEME_HEMOPEXIN UTILIZATION PROTEIN C"/>
    <property type="match status" value="1"/>
</dbReference>
<dbReference type="InterPro" id="IPR010917">
    <property type="entry name" value="TonB_rcpt_CS"/>
</dbReference>
<feature type="short sequence motif" description="TonB C-terminal box" evidence="3">
    <location>
        <begin position="647"/>
        <end position="664"/>
    </location>
</feature>
<keyword evidence="2" id="KW-0998">Cell outer membrane</keyword>
<evidence type="ECO:0000313" key="8">
    <source>
        <dbReference type="Proteomes" id="UP000689967"/>
    </source>
</evidence>
<proteinExistence type="inferred from homology"/>
<evidence type="ECO:0000259" key="6">
    <source>
        <dbReference type="Pfam" id="PF07715"/>
    </source>
</evidence>
<dbReference type="Proteomes" id="UP000689967">
    <property type="component" value="Unassembled WGS sequence"/>
</dbReference>
<dbReference type="RefSeq" id="WP_216874185.1">
    <property type="nucleotide sequence ID" value="NZ_JAERQM010000002.1"/>
</dbReference>
<evidence type="ECO:0000256" key="4">
    <source>
        <dbReference type="RuleBase" id="RU003357"/>
    </source>
</evidence>
<dbReference type="InterPro" id="IPR039426">
    <property type="entry name" value="TonB-dep_rcpt-like"/>
</dbReference>
<keyword evidence="4" id="KW-0798">TonB box</keyword>
<keyword evidence="2" id="KW-1134">Transmembrane beta strand</keyword>
<dbReference type="InterPro" id="IPR000531">
    <property type="entry name" value="Beta-barrel_TonB"/>
</dbReference>
<reference evidence="7 8" key="1">
    <citation type="submission" date="2021-01" db="EMBL/GenBank/DDBJ databases">
        <title>Roseomonas sp. nov, a bacterium isolated from an oil production mixture in Yumen Oilfield.</title>
        <authorList>
            <person name="Wu D."/>
        </authorList>
    </citation>
    <scope>NUCLEOTIDE SEQUENCE [LARGE SCALE GENOMIC DNA]</scope>
    <source>
        <strain evidence="7 8">ROY-5-3</strain>
    </source>
</reference>
<dbReference type="PROSITE" id="PS01156">
    <property type="entry name" value="TONB_DEPENDENT_REC_2"/>
    <property type="match status" value="1"/>
</dbReference>
<feature type="domain" description="TonB-dependent receptor plug" evidence="6">
    <location>
        <begin position="46"/>
        <end position="149"/>
    </location>
</feature>
<dbReference type="Pfam" id="PF00593">
    <property type="entry name" value="TonB_dep_Rec_b-barrel"/>
    <property type="match status" value="1"/>
</dbReference>
<keyword evidence="2" id="KW-0813">Transport</keyword>
<dbReference type="InterPro" id="IPR011276">
    <property type="entry name" value="TonB_haem/Hb_rcpt"/>
</dbReference>
<evidence type="ECO:0000256" key="2">
    <source>
        <dbReference type="PROSITE-ProRule" id="PRU01360"/>
    </source>
</evidence>
<sequence>MPSFPNWLMAGTAMGMVLAAPALRAQEAARETVRLSPVVVTEPGDTGARSTIGQDRLNLEGALSLDDLLRSVPGTFTRESAQQPGVAVNIRGFEGSGRVNMSIDGARQNFRFTSHEAAGFTYVDPNLLADIDVTRGAVTGVGGGALAGTVNFRTLDVDDVVAQGRTMGGLTRLSWGSNGVGFQEMLAAGARSGGIGVVGAISHRNSDNYQDGDGNSVANSGQQLLSGLLRTNIDFGSGHTLSLGGVFYDNDFYANSYRQTVENRTLTANYRYNPGNPLIDLRVNAYRNDLSMKYTGGTGTALGRVIEDVGMGFDAANTSRFNLGPVRVRSTTGFEYFHDDVSSRNGGVNPGDGTSSLLGIFTENTFSYGIFDLTPALRYNHYTLNGSGVLSRNYGAYDVDISEGSVDPKITLAANVTDWLQPFVTWSRSMRAPTLQETMLGGDHPGTVSSSYIPNPNLQPETQQGWEFGVNVRRRGLLRPNDVFSARLNYFMMDVEDYIATSYVPSARAYQFQNVAGTAKLDGFEAEISYDPRVVFASLSYTHTNSRLPSQLPGLGASQYTPDDVVSLRAGARFLEEKLTVGARWDYVSGGLVAGGNATFTAGEASQGGDPYNLLGLFATYDVTPAIQVNARVTNLLDEAYTPFLSTIGTGQGRTIYVGTQIRF</sequence>
<comment type="caution">
    <text evidence="7">The sequence shown here is derived from an EMBL/GenBank/DDBJ whole genome shotgun (WGS) entry which is preliminary data.</text>
</comment>
<protein>
    <submittedName>
        <fullName evidence="7">TonB-dependent receptor</fullName>
    </submittedName>
</protein>
<keyword evidence="2" id="KW-0812">Transmembrane</keyword>
<keyword evidence="8" id="KW-1185">Reference proteome</keyword>
<dbReference type="NCBIfam" id="TIGR01785">
    <property type="entry name" value="TonB-hemin"/>
    <property type="match status" value="1"/>
</dbReference>
<dbReference type="CDD" id="cd01347">
    <property type="entry name" value="ligand_gated_channel"/>
    <property type="match status" value="1"/>
</dbReference>
<comment type="subcellular location">
    <subcellularLocation>
        <location evidence="2">Cell outer membrane</location>
        <topology evidence="2">Multi-pass membrane protein</topology>
    </subcellularLocation>
</comment>
<evidence type="ECO:0000313" key="7">
    <source>
        <dbReference type="EMBL" id="MBU8543642.1"/>
    </source>
</evidence>
<comment type="similarity">
    <text evidence="1 2 4">Belongs to the TonB-dependent receptor family.</text>
</comment>
<accession>A0ABS6H737</accession>
<feature type="domain" description="TonB-dependent receptor-like beta-barrel" evidence="5">
    <location>
        <begin position="210"/>
        <end position="636"/>
    </location>
</feature>
<dbReference type="InterPro" id="IPR012910">
    <property type="entry name" value="Plug_dom"/>
</dbReference>
<gene>
    <name evidence="7" type="ORF">JJQ90_07990</name>
</gene>
<name>A0ABS6H737_9PROT</name>
<dbReference type="PROSITE" id="PS52016">
    <property type="entry name" value="TONB_DEPENDENT_REC_3"/>
    <property type="match status" value="1"/>
</dbReference>
<evidence type="ECO:0000256" key="1">
    <source>
        <dbReference type="ARBA" id="ARBA00009810"/>
    </source>
</evidence>
<keyword evidence="2 4" id="KW-0472">Membrane</keyword>
<evidence type="ECO:0000256" key="3">
    <source>
        <dbReference type="PROSITE-ProRule" id="PRU10144"/>
    </source>
</evidence>
<dbReference type="PANTHER" id="PTHR30069">
    <property type="entry name" value="TONB-DEPENDENT OUTER MEMBRANE RECEPTOR"/>
    <property type="match status" value="1"/>
</dbReference>
<keyword evidence="7" id="KW-0675">Receptor</keyword>
<dbReference type="EMBL" id="JAERQM010000002">
    <property type="protein sequence ID" value="MBU8543642.1"/>
    <property type="molecule type" value="Genomic_DNA"/>
</dbReference>
<dbReference type="Pfam" id="PF07715">
    <property type="entry name" value="Plug"/>
    <property type="match status" value="1"/>
</dbReference>
<organism evidence="7 8">
    <name type="scientific">Falsiroseomonas oleicola</name>
    <dbReference type="NCBI Taxonomy" id="2801474"/>
    <lineage>
        <taxon>Bacteria</taxon>
        <taxon>Pseudomonadati</taxon>
        <taxon>Pseudomonadota</taxon>
        <taxon>Alphaproteobacteria</taxon>
        <taxon>Acetobacterales</taxon>
        <taxon>Roseomonadaceae</taxon>
        <taxon>Falsiroseomonas</taxon>
    </lineage>
</organism>